<feature type="region of interest" description="Disordered" evidence="1">
    <location>
        <begin position="130"/>
        <end position="186"/>
    </location>
</feature>
<dbReference type="HOGENOM" id="CLU_707831_0_0_1"/>
<dbReference type="EMBL" id="DS499602">
    <property type="protein sequence ID" value="EDP47797.1"/>
    <property type="molecule type" value="Genomic_DNA"/>
</dbReference>
<dbReference type="AlphaFoldDB" id="B0YDR3"/>
<gene>
    <name evidence="2" type="ORF">AFUB_096490</name>
</gene>
<reference evidence="2 3" key="1">
    <citation type="journal article" date="2008" name="PLoS Genet.">
        <title>Genomic islands in the pathogenic filamentous fungus Aspergillus fumigatus.</title>
        <authorList>
            <person name="Fedorova N.D."/>
            <person name="Khaldi N."/>
            <person name="Joardar V.S."/>
            <person name="Maiti R."/>
            <person name="Amedeo P."/>
            <person name="Anderson M.J."/>
            <person name="Crabtree J."/>
            <person name="Silva J.C."/>
            <person name="Badger J.H."/>
            <person name="Albarraq A."/>
            <person name="Angiuoli S."/>
            <person name="Bussey H."/>
            <person name="Bowyer P."/>
            <person name="Cotty P.J."/>
            <person name="Dyer P.S."/>
            <person name="Egan A."/>
            <person name="Galens K."/>
            <person name="Fraser-Liggett C.M."/>
            <person name="Haas B.J."/>
            <person name="Inman J.M."/>
            <person name="Kent R."/>
            <person name="Lemieux S."/>
            <person name="Malavazi I."/>
            <person name="Orvis J."/>
            <person name="Roemer T."/>
            <person name="Ronning C.M."/>
            <person name="Sundaram J.P."/>
            <person name="Sutton G."/>
            <person name="Turner G."/>
            <person name="Venter J.C."/>
            <person name="White O.R."/>
            <person name="Whitty B.R."/>
            <person name="Youngman P."/>
            <person name="Wolfe K.H."/>
            <person name="Goldman G.H."/>
            <person name="Wortman J.R."/>
            <person name="Jiang B."/>
            <person name="Denning D.W."/>
            <person name="Nierman W.C."/>
        </authorList>
    </citation>
    <scope>NUCLEOTIDE SEQUENCE [LARGE SCALE GENOMIC DNA]</scope>
    <source>
        <strain evidence="3">CBS 144.89 / FGSC A1163 / CEA10</strain>
    </source>
</reference>
<dbReference type="VEuPathDB" id="FungiDB:AFUB_096490"/>
<proteinExistence type="predicted"/>
<evidence type="ECO:0000313" key="2">
    <source>
        <dbReference type="EMBL" id="EDP47797.1"/>
    </source>
</evidence>
<organism evidence="2 3">
    <name type="scientific">Aspergillus fumigatus (strain CBS 144.89 / FGSC A1163 / CEA10)</name>
    <name type="common">Neosartorya fumigata</name>
    <dbReference type="NCBI Taxonomy" id="451804"/>
    <lineage>
        <taxon>Eukaryota</taxon>
        <taxon>Fungi</taxon>
        <taxon>Dikarya</taxon>
        <taxon>Ascomycota</taxon>
        <taxon>Pezizomycotina</taxon>
        <taxon>Eurotiomycetes</taxon>
        <taxon>Eurotiomycetidae</taxon>
        <taxon>Eurotiales</taxon>
        <taxon>Aspergillaceae</taxon>
        <taxon>Aspergillus</taxon>
        <taxon>Aspergillus subgen. Fumigati</taxon>
    </lineage>
</organism>
<dbReference type="PANTHER" id="PTHR40628:SF1">
    <property type="entry name" value="CHROMO DOMAIN-CONTAINING PROTEIN"/>
    <property type="match status" value="1"/>
</dbReference>
<keyword evidence="3" id="KW-1185">Reference proteome</keyword>
<dbReference type="PANTHER" id="PTHR40628">
    <property type="entry name" value="CHROMO DOMAIN-CONTAINING PROTEIN"/>
    <property type="match status" value="1"/>
</dbReference>
<dbReference type="Proteomes" id="UP000001699">
    <property type="component" value="Unassembled WGS sequence"/>
</dbReference>
<feature type="region of interest" description="Disordered" evidence="1">
    <location>
        <begin position="198"/>
        <end position="224"/>
    </location>
</feature>
<accession>B0YDR3</accession>
<evidence type="ECO:0000256" key="1">
    <source>
        <dbReference type="SAM" id="MobiDB-lite"/>
    </source>
</evidence>
<evidence type="ECO:0000313" key="3">
    <source>
        <dbReference type="Proteomes" id="UP000001699"/>
    </source>
</evidence>
<feature type="compositionally biased region" description="Polar residues" evidence="1">
    <location>
        <begin position="174"/>
        <end position="186"/>
    </location>
</feature>
<protein>
    <submittedName>
        <fullName evidence="2">Uncharacterized protein</fullName>
    </submittedName>
</protein>
<sequence length="393" mass="44769">MRATTHGQRTEDHDDQDPAKICSLTHVQVWTFRQRRFSGPHVTRPDPSILLLQDSKQTFTWLSSTVDYSHMTFLASQRIHRIHVIDHLLLTISPSRTRVCPHQTRQQEYPGPNPRQESVFDLIQDIEHDQRDQHVPSSGRSAPPCDGKQQRHPLPEPNCPSTEDVRYPQLPSRMRTSPAPQSTNTMRTMRSYDDFTRDADDADTAIADPTATTTDDDDRRKRTKTTHAASRICYDWMIVLGNCHYARDRAFFTHYRAMPRRTLVKNNIFNPHEELEVAGVGTVELRVCRTVRDGGASSHVLVLEDVLHIPEAVCNGFNPLLYGSSMSCNMEYWEGADRRGEPVWFAVPYAGGTRLVLAGNPKGASELIQGRYYTLSLSITPQERREIFDAMAC</sequence>
<dbReference type="OrthoDB" id="4232400at2759"/>
<feature type="compositionally biased region" description="Low complexity" evidence="1">
    <location>
        <begin position="204"/>
        <end position="213"/>
    </location>
</feature>
<name>B0YDR3_ASPFC</name>